<dbReference type="Gene3D" id="3.10.180.10">
    <property type="entry name" value="2,3-Dihydroxybiphenyl 1,2-Dioxygenase, domain 1"/>
    <property type="match status" value="1"/>
</dbReference>
<gene>
    <name evidence="2" type="ORF">GCM10009755_28550</name>
</gene>
<proteinExistence type="predicted"/>
<sequence length="161" mass="17847">MAIGTGGAAARIMPYLWFTDNAREALEYYTSVFPNSSIGEVQYYPEATSEEHLRDMQGKILHAEFVLDGQRFGAIDGGPAFTFTEAVSFVVWCADQAEIDRYWSALSHVPESEACGWCKDRFGLSWQILPADLGSLMRIPAQQSALMRMKKIDIAELAGLG</sequence>
<dbReference type="EMBL" id="BAAANO010000035">
    <property type="protein sequence ID" value="GAA2015042.1"/>
    <property type="molecule type" value="Genomic_DNA"/>
</dbReference>
<dbReference type="PIRSF" id="PIRSF021700">
    <property type="entry name" value="3_dmu_93_MTrfase"/>
    <property type="match status" value="1"/>
</dbReference>
<evidence type="ECO:0000259" key="1">
    <source>
        <dbReference type="Pfam" id="PF06983"/>
    </source>
</evidence>
<feature type="domain" description="PhnB-like" evidence="1">
    <location>
        <begin position="11"/>
        <end position="128"/>
    </location>
</feature>
<dbReference type="InterPro" id="IPR009725">
    <property type="entry name" value="3_dmu_93_MTrfase"/>
</dbReference>
<comment type="caution">
    <text evidence="2">The sequence shown here is derived from an EMBL/GenBank/DDBJ whole genome shotgun (WGS) entry which is preliminary data.</text>
</comment>
<dbReference type="Proteomes" id="UP001500755">
    <property type="component" value="Unassembled WGS sequence"/>
</dbReference>
<dbReference type="RefSeq" id="WP_344310817.1">
    <property type="nucleotide sequence ID" value="NZ_BAAANO010000035.1"/>
</dbReference>
<dbReference type="Pfam" id="PF06983">
    <property type="entry name" value="3-dmu-9_3-mt"/>
    <property type="match status" value="1"/>
</dbReference>
<name>A0ABP5F571_9MICO</name>
<evidence type="ECO:0000313" key="3">
    <source>
        <dbReference type="Proteomes" id="UP001500755"/>
    </source>
</evidence>
<evidence type="ECO:0000313" key="2">
    <source>
        <dbReference type="EMBL" id="GAA2015042.1"/>
    </source>
</evidence>
<dbReference type="CDD" id="cd06588">
    <property type="entry name" value="PhnB_like"/>
    <property type="match status" value="1"/>
</dbReference>
<dbReference type="SUPFAM" id="SSF54593">
    <property type="entry name" value="Glyoxalase/Bleomycin resistance protein/Dihydroxybiphenyl dioxygenase"/>
    <property type="match status" value="1"/>
</dbReference>
<keyword evidence="3" id="KW-1185">Reference proteome</keyword>
<dbReference type="InterPro" id="IPR028973">
    <property type="entry name" value="PhnB-like"/>
</dbReference>
<dbReference type="InterPro" id="IPR029068">
    <property type="entry name" value="Glyas_Bleomycin-R_OHBP_Dase"/>
</dbReference>
<protein>
    <submittedName>
        <fullName evidence="2">VOC family protein</fullName>
    </submittedName>
</protein>
<dbReference type="PANTHER" id="PTHR33990">
    <property type="entry name" value="PROTEIN YJDN-RELATED"/>
    <property type="match status" value="1"/>
</dbReference>
<accession>A0ABP5F571</accession>
<organism evidence="2 3">
    <name type="scientific">Brevibacterium samyangense</name>
    <dbReference type="NCBI Taxonomy" id="366888"/>
    <lineage>
        <taxon>Bacteria</taxon>
        <taxon>Bacillati</taxon>
        <taxon>Actinomycetota</taxon>
        <taxon>Actinomycetes</taxon>
        <taxon>Micrococcales</taxon>
        <taxon>Brevibacteriaceae</taxon>
        <taxon>Brevibacterium</taxon>
    </lineage>
</organism>
<reference evidence="3" key="1">
    <citation type="journal article" date="2019" name="Int. J. Syst. Evol. Microbiol.">
        <title>The Global Catalogue of Microorganisms (GCM) 10K type strain sequencing project: providing services to taxonomists for standard genome sequencing and annotation.</title>
        <authorList>
            <consortium name="The Broad Institute Genomics Platform"/>
            <consortium name="The Broad Institute Genome Sequencing Center for Infectious Disease"/>
            <person name="Wu L."/>
            <person name="Ma J."/>
        </authorList>
    </citation>
    <scope>NUCLEOTIDE SEQUENCE [LARGE SCALE GENOMIC DNA]</scope>
    <source>
        <strain evidence="3">JCM 14546</strain>
    </source>
</reference>